<dbReference type="RefSeq" id="WP_214621785.1">
    <property type="nucleotide sequence ID" value="NZ_JAHGAW010000002.1"/>
</dbReference>
<evidence type="ECO:0000313" key="1">
    <source>
        <dbReference type="EMBL" id="MBT2186040.1"/>
    </source>
</evidence>
<evidence type="ECO:0008006" key="3">
    <source>
        <dbReference type="Google" id="ProtNLM"/>
    </source>
</evidence>
<protein>
    <recommendedName>
        <fullName evidence="3">DUF861 domain-containing protein</fullName>
    </recommendedName>
</protein>
<comment type="caution">
    <text evidence="1">The sequence shown here is derived from an EMBL/GenBank/DDBJ whole genome shotgun (WGS) entry which is preliminary data.</text>
</comment>
<dbReference type="InterPro" id="IPR011051">
    <property type="entry name" value="RmlC_Cupin_sf"/>
</dbReference>
<name>A0A9X1D9V3_9SPHN</name>
<reference evidence="1" key="1">
    <citation type="submission" date="2021-05" db="EMBL/GenBank/DDBJ databases">
        <title>Genome of Sphingobium sp. strain.</title>
        <authorList>
            <person name="Fan R."/>
        </authorList>
    </citation>
    <scope>NUCLEOTIDE SEQUENCE</scope>
    <source>
        <strain evidence="1">H33</strain>
    </source>
</reference>
<dbReference type="InterPro" id="IPR014710">
    <property type="entry name" value="RmlC-like_jellyroll"/>
</dbReference>
<gene>
    <name evidence="1" type="ORF">KK488_03690</name>
</gene>
<dbReference type="AlphaFoldDB" id="A0A9X1D9V3"/>
<proteinExistence type="predicted"/>
<evidence type="ECO:0000313" key="2">
    <source>
        <dbReference type="Proteomes" id="UP001138757"/>
    </source>
</evidence>
<organism evidence="1 2">
    <name type="scientific">Sphingobium nicotianae</name>
    <dbReference type="NCBI Taxonomy" id="2782607"/>
    <lineage>
        <taxon>Bacteria</taxon>
        <taxon>Pseudomonadati</taxon>
        <taxon>Pseudomonadota</taxon>
        <taxon>Alphaproteobacteria</taxon>
        <taxon>Sphingomonadales</taxon>
        <taxon>Sphingomonadaceae</taxon>
        <taxon>Sphingobium</taxon>
    </lineage>
</organism>
<accession>A0A9X1D9V3</accession>
<sequence length="260" mass="28221">MLETSIVNVFRWCEPNDNFQAAGAAFGSTGRIFTAFEGARGEVVEPSYGIWAIDEASEVRLTLGGTLVLLLAKGRATVRVEGKDTVELETGGVVTLRDGLTVHIAIVEPAEFLWGWNDALQSEGGENELRPGTWEGTPDMFRLDILHGRRIGMIRSTDVALDAGKFVFVAGEWVTQPWAKIIDYVNPGVEMHVVLAGSVTVASPDLSEAVHVPAGSAVILKRAQTSTWIINEDDSRTFFMLSGMNAADAPSQELNEDEEE</sequence>
<keyword evidence="2" id="KW-1185">Reference proteome</keyword>
<dbReference type="EMBL" id="JAHGAW010000002">
    <property type="protein sequence ID" value="MBT2186040.1"/>
    <property type="molecule type" value="Genomic_DNA"/>
</dbReference>
<dbReference type="Proteomes" id="UP001138757">
    <property type="component" value="Unassembled WGS sequence"/>
</dbReference>
<dbReference type="SUPFAM" id="SSF51182">
    <property type="entry name" value="RmlC-like cupins"/>
    <property type="match status" value="1"/>
</dbReference>
<dbReference type="Gene3D" id="2.60.120.10">
    <property type="entry name" value="Jelly Rolls"/>
    <property type="match status" value="1"/>
</dbReference>